<dbReference type="RefSeq" id="WP_136461316.1">
    <property type="nucleotide sequence ID" value="NZ_SRKY01000001.1"/>
</dbReference>
<gene>
    <name evidence="1" type="ORF">E4Z66_02305</name>
</gene>
<dbReference type="Pfam" id="PF20083">
    <property type="entry name" value="DUF6477"/>
    <property type="match status" value="1"/>
</dbReference>
<dbReference type="EMBL" id="SRKY01000001">
    <property type="protein sequence ID" value="THH38423.1"/>
    <property type="molecule type" value="Genomic_DNA"/>
</dbReference>
<evidence type="ECO:0000313" key="2">
    <source>
        <dbReference type="Proteomes" id="UP000306602"/>
    </source>
</evidence>
<keyword evidence="2" id="KW-1185">Reference proteome</keyword>
<organism evidence="1 2">
    <name type="scientific">Aliishimia ponticola</name>
    <dbReference type="NCBI Taxonomy" id="2499833"/>
    <lineage>
        <taxon>Bacteria</taxon>
        <taxon>Pseudomonadati</taxon>
        <taxon>Pseudomonadota</taxon>
        <taxon>Alphaproteobacteria</taxon>
        <taxon>Rhodobacterales</taxon>
        <taxon>Paracoccaceae</taxon>
        <taxon>Aliishimia</taxon>
    </lineage>
</organism>
<sequence length="96" mass="10488">MLDILTYIAGIDRPKLLVKAARIGADTYHRDRHLPRLLRSAGAPKSALSLLKLAEIEADLNTQRVAKDATYSVTRHVAVLSAIVGEARLMQAAARE</sequence>
<comment type="caution">
    <text evidence="1">The sequence shown here is derived from an EMBL/GenBank/DDBJ whole genome shotgun (WGS) entry which is preliminary data.</text>
</comment>
<dbReference type="AlphaFoldDB" id="A0A4V3XKV9"/>
<name>A0A4V3XKV9_9RHOB</name>
<dbReference type="InterPro" id="IPR045516">
    <property type="entry name" value="DUF6477"/>
</dbReference>
<evidence type="ECO:0000313" key="1">
    <source>
        <dbReference type="EMBL" id="THH38423.1"/>
    </source>
</evidence>
<dbReference type="OrthoDB" id="7875218at2"/>
<accession>A0A4V3XKV9</accession>
<proteinExistence type="predicted"/>
<protein>
    <submittedName>
        <fullName evidence="1">Uncharacterized protein</fullName>
    </submittedName>
</protein>
<reference evidence="1 2" key="1">
    <citation type="submission" date="2019-04" db="EMBL/GenBank/DDBJ databases">
        <title>Shimia ponticola sp. nov., isolated from seawater.</title>
        <authorList>
            <person name="Kim Y.-O."/>
            <person name="Yoon J.-H."/>
        </authorList>
    </citation>
    <scope>NUCLEOTIDE SEQUENCE [LARGE SCALE GENOMIC DNA]</scope>
    <source>
        <strain evidence="1 2">MYP11</strain>
    </source>
</reference>
<dbReference type="Proteomes" id="UP000306602">
    <property type="component" value="Unassembled WGS sequence"/>
</dbReference>